<name>A0A369K454_HYPMA</name>
<comment type="similarity">
    <text evidence="1">Belongs to the peptidase A1 family.</text>
</comment>
<evidence type="ECO:0000313" key="3">
    <source>
        <dbReference type="EMBL" id="RDB25666.1"/>
    </source>
</evidence>
<dbReference type="PANTHER" id="PTHR47966">
    <property type="entry name" value="BETA-SITE APP-CLEAVING ENZYME, ISOFORM A-RELATED"/>
    <property type="match status" value="1"/>
</dbReference>
<protein>
    <recommendedName>
        <fullName evidence="2">Peptidase A1 domain-containing protein</fullName>
    </recommendedName>
</protein>
<dbReference type="PANTHER" id="PTHR47966:SF57">
    <property type="entry name" value="PEPTIDASE A1 DOMAIN-CONTAINING PROTEIN"/>
    <property type="match status" value="1"/>
</dbReference>
<proteinExistence type="inferred from homology"/>
<evidence type="ECO:0000256" key="1">
    <source>
        <dbReference type="ARBA" id="ARBA00007447"/>
    </source>
</evidence>
<dbReference type="Proteomes" id="UP000076154">
    <property type="component" value="Unassembled WGS sequence"/>
</dbReference>
<dbReference type="AlphaFoldDB" id="A0A369K454"/>
<evidence type="ECO:0000259" key="2">
    <source>
        <dbReference type="PROSITE" id="PS51767"/>
    </source>
</evidence>
<organism evidence="3 4">
    <name type="scientific">Hypsizygus marmoreus</name>
    <name type="common">White beech mushroom</name>
    <name type="synonym">Agaricus marmoreus</name>
    <dbReference type="NCBI Taxonomy" id="39966"/>
    <lineage>
        <taxon>Eukaryota</taxon>
        <taxon>Fungi</taxon>
        <taxon>Dikarya</taxon>
        <taxon>Basidiomycota</taxon>
        <taxon>Agaricomycotina</taxon>
        <taxon>Agaricomycetes</taxon>
        <taxon>Agaricomycetidae</taxon>
        <taxon>Agaricales</taxon>
        <taxon>Tricholomatineae</taxon>
        <taxon>Lyophyllaceae</taxon>
        <taxon>Hypsizygus</taxon>
    </lineage>
</organism>
<dbReference type="EMBL" id="LUEZ02000040">
    <property type="protein sequence ID" value="RDB25666.1"/>
    <property type="molecule type" value="Genomic_DNA"/>
</dbReference>
<comment type="caution">
    <text evidence="3">The sequence shown here is derived from an EMBL/GenBank/DDBJ whole genome shotgun (WGS) entry which is preliminary data.</text>
</comment>
<sequence>MRHRCVGVGHWSKAEYRQRGSEYGEETEAIAPPMAREGSAVCTELGISCEVEFRFEFCADIPVPAGSFSGEKRKKMAAVYLSQKQSQILKLAQEGNSAFYMGSAEHTQFNSKSATTNKSYSSRWTRFHQISYASFNCAQLFLTHRFEAGGHTHDPSTAIATGVQFSISYPQGNVAGSVVWDKVEVGRYSIENQALPATDTIANEPISSGFSGILGLALLLSSIIAEHIPRNQQCTRRRCLGIECVFHHPHILCTLRLLPFPLLLAPRLPPHTLSPRNWTTSRCHCGRPKVSVRTIAVGSVFPTAVLDSGVPLILTTQAVAKGIYGVIGISPAIDGQYYVPCAAPLNMTIALDNRPEIPIHPLDLTAEPPKSNQAQFCIGLIQPADVVLGVPNSAIGNMILSVPSCATRVA</sequence>
<dbReference type="GO" id="GO:0006508">
    <property type="term" value="P:proteolysis"/>
    <property type="evidence" value="ECO:0007669"/>
    <property type="project" value="InterPro"/>
</dbReference>
<dbReference type="InterPro" id="IPR033121">
    <property type="entry name" value="PEPTIDASE_A1"/>
</dbReference>
<dbReference type="InterPro" id="IPR001461">
    <property type="entry name" value="Aspartic_peptidase_A1"/>
</dbReference>
<dbReference type="SUPFAM" id="SSF50630">
    <property type="entry name" value="Acid proteases"/>
    <property type="match status" value="1"/>
</dbReference>
<dbReference type="STRING" id="39966.A0A369K454"/>
<gene>
    <name evidence="3" type="ORF">Hypma_006971</name>
</gene>
<dbReference type="InterPro" id="IPR021109">
    <property type="entry name" value="Peptidase_aspartic_dom_sf"/>
</dbReference>
<dbReference type="OrthoDB" id="2747330at2759"/>
<reference evidence="3" key="1">
    <citation type="submission" date="2018-04" db="EMBL/GenBank/DDBJ databases">
        <title>Whole genome sequencing of Hypsizygus marmoreus.</title>
        <authorList>
            <person name="Choi I.-G."/>
            <person name="Min B."/>
            <person name="Kim J.-G."/>
            <person name="Kim S."/>
            <person name="Oh Y.-L."/>
            <person name="Kong W.-S."/>
            <person name="Park H."/>
            <person name="Jeong J."/>
            <person name="Song E.-S."/>
        </authorList>
    </citation>
    <scope>NUCLEOTIDE SEQUENCE [LARGE SCALE GENOMIC DNA]</scope>
    <source>
        <strain evidence="3">51987-8</strain>
    </source>
</reference>
<feature type="domain" description="Peptidase A1" evidence="2">
    <location>
        <begin position="75"/>
        <end position="410"/>
    </location>
</feature>
<keyword evidence="4" id="KW-1185">Reference proteome</keyword>
<dbReference type="PROSITE" id="PS51767">
    <property type="entry name" value="PEPTIDASE_A1"/>
    <property type="match status" value="1"/>
</dbReference>
<evidence type="ECO:0000313" key="4">
    <source>
        <dbReference type="Proteomes" id="UP000076154"/>
    </source>
</evidence>
<dbReference type="Pfam" id="PF00026">
    <property type="entry name" value="Asp"/>
    <property type="match status" value="1"/>
</dbReference>
<accession>A0A369K454</accession>
<dbReference type="Gene3D" id="2.40.70.10">
    <property type="entry name" value="Acid Proteases"/>
    <property type="match status" value="2"/>
</dbReference>
<dbReference type="GO" id="GO:0004190">
    <property type="term" value="F:aspartic-type endopeptidase activity"/>
    <property type="evidence" value="ECO:0007669"/>
    <property type="project" value="InterPro"/>
</dbReference>
<dbReference type="InParanoid" id="A0A369K454"/>